<accession>A0A3M7PUQ9</accession>
<dbReference type="AlphaFoldDB" id="A0A3M7PUQ9"/>
<feature type="domain" description="Apple" evidence="2">
    <location>
        <begin position="49"/>
        <end position="79"/>
    </location>
</feature>
<feature type="domain" description="Apple" evidence="2">
    <location>
        <begin position="135"/>
        <end position="169"/>
    </location>
</feature>
<gene>
    <name evidence="3" type="ORF">BpHYR1_044594</name>
</gene>
<keyword evidence="1" id="KW-1133">Transmembrane helix</keyword>
<dbReference type="EMBL" id="REGN01008784">
    <property type="protein sequence ID" value="RNA02694.1"/>
    <property type="molecule type" value="Genomic_DNA"/>
</dbReference>
<keyword evidence="1" id="KW-0812">Transmembrane</keyword>
<name>A0A3M7PUQ9_BRAPC</name>
<dbReference type="Proteomes" id="UP000276133">
    <property type="component" value="Unassembled WGS sequence"/>
</dbReference>
<organism evidence="3 4">
    <name type="scientific">Brachionus plicatilis</name>
    <name type="common">Marine rotifer</name>
    <name type="synonym">Brachionus muelleri</name>
    <dbReference type="NCBI Taxonomy" id="10195"/>
    <lineage>
        <taxon>Eukaryota</taxon>
        <taxon>Metazoa</taxon>
        <taxon>Spiralia</taxon>
        <taxon>Gnathifera</taxon>
        <taxon>Rotifera</taxon>
        <taxon>Eurotatoria</taxon>
        <taxon>Monogononta</taxon>
        <taxon>Pseudotrocha</taxon>
        <taxon>Ploima</taxon>
        <taxon>Brachionidae</taxon>
        <taxon>Brachionus</taxon>
    </lineage>
</organism>
<reference evidence="3 4" key="1">
    <citation type="journal article" date="2018" name="Sci. Rep.">
        <title>Genomic signatures of local adaptation to the degree of environmental predictability in rotifers.</title>
        <authorList>
            <person name="Franch-Gras L."/>
            <person name="Hahn C."/>
            <person name="Garcia-Roger E.M."/>
            <person name="Carmona M.J."/>
            <person name="Serra M."/>
            <person name="Gomez A."/>
        </authorList>
    </citation>
    <scope>NUCLEOTIDE SEQUENCE [LARGE SCALE GENOMIC DNA]</scope>
    <source>
        <strain evidence="3">HYR1</strain>
    </source>
</reference>
<evidence type="ECO:0000256" key="1">
    <source>
        <dbReference type="SAM" id="Phobius"/>
    </source>
</evidence>
<evidence type="ECO:0000259" key="2">
    <source>
        <dbReference type="Pfam" id="PF14295"/>
    </source>
</evidence>
<protein>
    <submittedName>
        <fullName evidence="3">SCP-like extracellular</fullName>
    </submittedName>
</protein>
<sequence>MIRLKKNRKTLSQIKAFQWNYDRSSDLYWSTGCNFAFENDLISVKIGINESLCGSACAKLPECTHFNWGNYFGGTCWLKKNSVSKDKANVSSDPNAACGLLSSSEIENKVKWDYDTKVKFNWAMDCDWKDNNLTNKITAPELCGSECAQTPRCTHFTWSDYLGGTCWMKQGFVTKTNVISKPNSNFVCGFIFSSKGKSNLKPISSSKFFVYSVGYFFEQPQKRTDFIIKQSNRKQFGVMVQIEELEFFKHCQKETLSKILHNPRSPRFFSFESALIAFYGFNIGIILHTYFSDSSALFVIG</sequence>
<keyword evidence="1" id="KW-0472">Membrane</keyword>
<keyword evidence="4" id="KW-1185">Reference proteome</keyword>
<proteinExistence type="predicted"/>
<dbReference type="STRING" id="10195.A0A3M7PUQ9"/>
<dbReference type="InterPro" id="IPR003609">
    <property type="entry name" value="Pan_app"/>
</dbReference>
<evidence type="ECO:0000313" key="4">
    <source>
        <dbReference type="Proteomes" id="UP000276133"/>
    </source>
</evidence>
<feature type="transmembrane region" description="Helical" evidence="1">
    <location>
        <begin position="268"/>
        <end position="291"/>
    </location>
</feature>
<evidence type="ECO:0000313" key="3">
    <source>
        <dbReference type="EMBL" id="RNA02694.1"/>
    </source>
</evidence>
<dbReference type="Pfam" id="PF14295">
    <property type="entry name" value="PAN_4"/>
    <property type="match status" value="2"/>
</dbReference>
<dbReference type="OrthoDB" id="568194at2759"/>
<dbReference type="Gene3D" id="3.50.4.10">
    <property type="entry name" value="Hepatocyte Growth Factor"/>
    <property type="match status" value="2"/>
</dbReference>
<comment type="caution">
    <text evidence="3">The sequence shown here is derived from an EMBL/GenBank/DDBJ whole genome shotgun (WGS) entry which is preliminary data.</text>
</comment>